<evidence type="ECO:0000256" key="4">
    <source>
        <dbReference type="ARBA" id="ARBA00022729"/>
    </source>
</evidence>
<dbReference type="SMART" id="SM00633">
    <property type="entry name" value="Glyco_10"/>
    <property type="match status" value="1"/>
</dbReference>
<dbReference type="InterPro" id="IPR008979">
    <property type="entry name" value="Galactose-bd-like_sf"/>
</dbReference>
<dbReference type="SUPFAM" id="SSF51445">
    <property type="entry name" value="(Trans)glycosidases"/>
    <property type="match status" value="1"/>
</dbReference>
<dbReference type="Gene3D" id="3.20.20.80">
    <property type="entry name" value="Glycosidases"/>
    <property type="match status" value="1"/>
</dbReference>
<evidence type="ECO:0000256" key="2">
    <source>
        <dbReference type="ARBA" id="ARBA00007495"/>
    </source>
</evidence>
<evidence type="ECO:0000256" key="5">
    <source>
        <dbReference type="ARBA" id="ARBA00022737"/>
    </source>
</evidence>
<feature type="domain" description="GH10" evidence="12">
    <location>
        <begin position="337"/>
        <end position="675"/>
    </location>
</feature>
<keyword evidence="14" id="KW-1185">Reference proteome</keyword>
<dbReference type="EMBL" id="JBIGIC010000015">
    <property type="protein sequence ID" value="MFG6489860.1"/>
    <property type="molecule type" value="Genomic_DNA"/>
</dbReference>
<dbReference type="Pfam" id="PF02018">
    <property type="entry name" value="CBM_4_9"/>
    <property type="match status" value="2"/>
</dbReference>
<proteinExistence type="inferred from homology"/>
<dbReference type="PANTHER" id="PTHR31490:SF88">
    <property type="entry name" value="BETA-XYLANASE"/>
    <property type="match status" value="1"/>
</dbReference>
<dbReference type="PANTHER" id="PTHR31490">
    <property type="entry name" value="GLYCOSYL HYDROLASE"/>
    <property type="match status" value="1"/>
</dbReference>
<dbReference type="Gene3D" id="2.60.120.260">
    <property type="entry name" value="Galactose-binding domain-like"/>
    <property type="match status" value="2"/>
</dbReference>
<sequence>MLGLIKSWRAAGALLLGLCGAAAQAQVVQSTWEDGSTQGWGPFGGVTLTNSTAAAHAGSRSLLTTGRTATYMGPSINLTGKLVPNATYQITAWARLPAGTPATQVKLSMQRTAGGTTSYESVAASGTTGVTDSGWTQITGLYAFADPAPTNLVLYIESASATASYYVDDVTVSLISGAPGLPPNTTGLSSTFESGTQGWFGRGATLATTSESAHGGSQALLATARQGTWAGPAYDVTNVMFNGSTYKVTAWVKLPASAGSATTQAKLSLQRDAGTITTYHTVVNSTTVGSTAWVRLTATYPVALANSKLTLYVESSDTNPLMIDDVTVAYVPPPSIETNLPSVAQTQSAYFPIGTIAYSGGISGVQGDLVTKHFNSLVSENDMKWNSLQATQGVFTYTNADAQVAFAKAKGMKLRGHTFAWHQQVPAWVFQDANGNALTPSPASKALVLQREVDHITNVLNHFAPNVASFYAWDVVNEVIDPSQADCMRRSSWYTLTGTDFIDTAFRTARALLPASVKLYYNDYSTTDAAKLVCIQKMVAGLKSRGVPIDGIGHQMHISLNYPTPAAVANTVRTLATAFPGISQQVTEMDIKINDNGPFYTLYEDIPASVHAQLGYAWRNYFNTFRQLNGLIDSVTIWGQGDNHTWLTSGTEAEAPLLFDTSLKAKPAYWGVVDPSQLPGINLTGGIAAKAGTADARVWTLSFSNAGPGTAYGVKLASLTLRQTGGAACTPVVKTVFPVSLGDIAAGTAANANVTIDFTGCAALAAFAVDAPFNAANGWHGDPAKGSPALTISRTNQFR</sequence>
<keyword evidence="4 11" id="KW-0732">Signal</keyword>
<comment type="caution">
    <text evidence="13">The sequence shown here is derived from an EMBL/GenBank/DDBJ whole genome shotgun (WGS) entry which is preliminary data.</text>
</comment>
<name>A0ABW7HIW0_9BURK</name>
<evidence type="ECO:0000256" key="11">
    <source>
        <dbReference type="SAM" id="SignalP"/>
    </source>
</evidence>
<dbReference type="PRINTS" id="PR00134">
    <property type="entry name" value="GLHYDRLASE10"/>
</dbReference>
<keyword evidence="6 10" id="KW-0378">Hydrolase</keyword>
<dbReference type="InterPro" id="IPR017853">
    <property type="entry name" value="GH"/>
</dbReference>
<evidence type="ECO:0000256" key="6">
    <source>
        <dbReference type="ARBA" id="ARBA00022801"/>
    </source>
</evidence>
<evidence type="ECO:0000313" key="14">
    <source>
        <dbReference type="Proteomes" id="UP001606134"/>
    </source>
</evidence>
<accession>A0ABW7HIW0</accession>
<evidence type="ECO:0000256" key="8">
    <source>
        <dbReference type="ARBA" id="ARBA00023295"/>
    </source>
</evidence>
<dbReference type="SUPFAM" id="SSF49785">
    <property type="entry name" value="Galactose-binding domain-like"/>
    <property type="match status" value="2"/>
</dbReference>
<dbReference type="InterPro" id="IPR044846">
    <property type="entry name" value="GH10"/>
</dbReference>
<dbReference type="InterPro" id="IPR003305">
    <property type="entry name" value="CenC_carb-bd"/>
</dbReference>
<protein>
    <recommendedName>
        <fullName evidence="10">Beta-xylanase</fullName>
        <ecNumber evidence="10">3.2.1.8</ecNumber>
    </recommendedName>
</protein>
<keyword evidence="7 10" id="KW-0119">Carbohydrate metabolism</keyword>
<dbReference type="EC" id="3.2.1.8" evidence="10"/>
<keyword evidence="5" id="KW-0677">Repeat</keyword>
<evidence type="ECO:0000256" key="7">
    <source>
        <dbReference type="ARBA" id="ARBA00023277"/>
    </source>
</evidence>
<keyword evidence="9 10" id="KW-0624">Polysaccharide degradation</keyword>
<gene>
    <name evidence="13" type="ORF">ACG04R_24505</name>
</gene>
<evidence type="ECO:0000313" key="13">
    <source>
        <dbReference type="EMBL" id="MFG6489860.1"/>
    </source>
</evidence>
<dbReference type="Pfam" id="PF00331">
    <property type="entry name" value="Glyco_hydro_10"/>
    <property type="match status" value="1"/>
</dbReference>
<comment type="similarity">
    <text evidence="2 10">Belongs to the glycosyl hydrolase 10 (cellulase F) family.</text>
</comment>
<dbReference type="RefSeq" id="WP_394416380.1">
    <property type="nucleotide sequence ID" value="NZ_JBIGIC010000015.1"/>
</dbReference>
<dbReference type="PROSITE" id="PS51760">
    <property type="entry name" value="GH10_2"/>
    <property type="match status" value="1"/>
</dbReference>
<comment type="catalytic activity">
    <reaction evidence="1 10">
        <text>Endohydrolysis of (1-&gt;4)-beta-D-xylosidic linkages in xylans.</text>
        <dbReference type="EC" id="3.2.1.8"/>
    </reaction>
</comment>
<feature type="chain" id="PRO_5045773686" description="Beta-xylanase" evidence="11">
    <location>
        <begin position="26"/>
        <end position="799"/>
    </location>
</feature>
<dbReference type="Proteomes" id="UP001606134">
    <property type="component" value="Unassembled WGS sequence"/>
</dbReference>
<evidence type="ECO:0000259" key="12">
    <source>
        <dbReference type="PROSITE" id="PS51760"/>
    </source>
</evidence>
<reference evidence="13 14" key="1">
    <citation type="submission" date="2024-08" db="EMBL/GenBank/DDBJ databases">
        <authorList>
            <person name="Lu H."/>
        </authorList>
    </citation>
    <scope>NUCLEOTIDE SEQUENCE [LARGE SCALE GENOMIC DNA]</scope>
    <source>
        <strain evidence="13 14">BYS78W</strain>
    </source>
</reference>
<keyword evidence="8 10" id="KW-0326">Glycosidase</keyword>
<evidence type="ECO:0000256" key="10">
    <source>
        <dbReference type="RuleBase" id="RU361174"/>
    </source>
</evidence>
<dbReference type="InterPro" id="IPR001000">
    <property type="entry name" value="GH10_dom"/>
</dbReference>
<evidence type="ECO:0000256" key="9">
    <source>
        <dbReference type="ARBA" id="ARBA00023326"/>
    </source>
</evidence>
<keyword evidence="3" id="KW-0858">Xylan degradation</keyword>
<evidence type="ECO:0000256" key="3">
    <source>
        <dbReference type="ARBA" id="ARBA00022651"/>
    </source>
</evidence>
<evidence type="ECO:0000256" key="1">
    <source>
        <dbReference type="ARBA" id="ARBA00000681"/>
    </source>
</evidence>
<organism evidence="13 14">
    <name type="scientific">Pelomonas candidula</name>
    <dbReference type="NCBI Taxonomy" id="3299025"/>
    <lineage>
        <taxon>Bacteria</taxon>
        <taxon>Pseudomonadati</taxon>
        <taxon>Pseudomonadota</taxon>
        <taxon>Betaproteobacteria</taxon>
        <taxon>Burkholderiales</taxon>
        <taxon>Sphaerotilaceae</taxon>
        <taxon>Roseateles</taxon>
    </lineage>
</organism>
<feature type="signal peptide" evidence="11">
    <location>
        <begin position="1"/>
        <end position="25"/>
    </location>
</feature>